<proteinExistence type="predicted"/>
<evidence type="ECO:0000313" key="3">
    <source>
        <dbReference type="Proteomes" id="UP001634007"/>
    </source>
</evidence>
<evidence type="ECO:0000256" key="1">
    <source>
        <dbReference type="SAM" id="MobiDB-lite"/>
    </source>
</evidence>
<feature type="compositionally biased region" description="Basic and acidic residues" evidence="1">
    <location>
        <begin position="64"/>
        <end position="90"/>
    </location>
</feature>
<feature type="region of interest" description="Disordered" evidence="1">
    <location>
        <begin position="1"/>
        <end position="90"/>
    </location>
</feature>
<keyword evidence="3" id="KW-1185">Reference proteome</keyword>
<reference evidence="2 3" key="1">
    <citation type="submission" date="2024-11" db="EMBL/GenBank/DDBJ databases">
        <title>Chromosome-level genome assembly of Eucalyptus globulus Labill. provides insights into its genome evolution.</title>
        <authorList>
            <person name="Li X."/>
        </authorList>
    </citation>
    <scope>NUCLEOTIDE SEQUENCE [LARGE SCALE GENOMIC DNA]</scope>
    <source>
        <strain evidence="2">CL2024</strain>
        <tissue evidence="2">Fresh tender leaves</tissue>
    </source>
</reference>
<protein>
    <submittedName>
        <fullName evidence="2">Uncharacterized protein</fullName>
    </submittedName>
</protein>
<feature type="compositionally biased region" description="Low complexity" evidence="1">
    <location>
        <begin position="18"/>
        <end position="30"/>
    </location>
</feature>
<evidence type="ECO:0000313" key="2">
    <source>
        <dbReference type="EMBL" id="KAL3741410.1"/>
    </source>
</evidence>
<comment type="caution">
    <text evidence="2">The sequence shown here is derived from an EMBL/GenBank/DDBJ whole genome shotgun (WGS) entry which is preliminary data.</text>
</comment>
<dbReference type="Proteomes" id="UP001634007">
    <property type="component" value="Unassembled WGS sequence"/>
</dbReference>
<dbReference type="AlphaFoldDB" id="A0ABD3KNI2"/>
<sequence>MGDNGAGAPRGDHPPRGPSARTSSSAPASASGGGTSRGKSLGRRSAAAESLSLPVSSDGAGLEVGRDLVGEVGAEREPSGLGSTDKRGGG</sequence>
<name>A0ABD3KNI2_EUCGL</name>
<accession>A0ABD3KNI2</accession>
<gene>
    <name evidence="2" type="ORF">ACJRO7_016965</name>
</gene>
<dbReference type="EMBL" id="JBJKBG010000004">
    <property type="protein sequence ID" value="KAL3741410.1"/>
    <property type="molecule type" value="Genomic_DNA"/>
</dbReference>
<organism evidence="2 3">
    <name type="scientific">Eucalyptus globulus</name>
    <name type="common">Tasmanian blue gum</name>
    <dbReference type="NCBI Taxonomy" id="34317"/>
    <lineage>
        <taxon>Eukaryota</taxon>
        <taxon>Viridiplantae</taxon>
        <taxon>Streptophyta</taxon>
        <taxon>Embryophyta</taxon>
        <taxon>Tracheophyta</taxon>
        <taxon>Spermatophyta</taxon>
        <taxon>Magnoliopsida</taxon>
        <taxon>eudicotyledons</taxon>
        <taxon>Gunneridae</taxon>
        <taxon>Pentapetalae</taxon>
        <taxon>rosids</taxon>
        <taxon>malvids</taxon>
        <taxon>Myrtales</taxon>
        <taxon>Myrtaceae</taxon>
        <taxon>Myrtoideae</taxon>
        <taxon>Eucalypteae</taxon>
        <taxon>Eucalyptus</taxon>
    </lineage>
</organism>